<dbReference type="EMBL" id="STGX01000001">
    <property type="protein sequence ID" value="THV32036.1"/>
    <property type="molecule type" value="Genomic_DNA"/>
</dbReference>
<gene>
    <name evidence="1" type="ORF">E9998_00850</name>
</gene>
<organism evidence="1 2">
    <name type="scientific">Glycomyces paridis</name>
    <dbReference type="NCBI Taxonomy" id="2126555"/>
    <lineage>
        <taxon>Bacteria</taxon>
        <taxon>Bacillati</taxon>
        <taxon>Actinomycetota</taxon>
        <taxon>Actinomycetes</taxon>
        <taxon>Glycomycetales</taxon>
        <taxon>Glycomycetaceae</taxon>
        <taxon>Glycomyces</taxon>
    </lineage>
</organism>
<dbReference type="RefSeq" id="WP_136527811.1">
    <property type="nucleotide sequence ID" value="NZ_STGX01000001.1"/>
</dbReference>
<evidence type="ECO:0000313" key="1">
    <source>
        <dbReference type="EMBL" id="THV32036.1"/>
    </source>
</evidence>
<dbReference type="Proteomes" id="UP000305792">
    <property type="component" value="Unassembled WGS sequence"/>
</dbReference>
<evidence type="ECO:0000313" key="2">
    <source>
        <dbReference type="Proteomes" id="UP000305792"/>
    </source>
</evidence>
<proteinExistence type="predicted"/>
<sequence>MRPEFEDQGGYEQLDSCDERILAVINELHHRDDPLPDDLNERVLFALELEAALDARVARISRENELVPMRGETEMTVGQGDPASITFDCETVTVMVTPRPSAVHELRLDGWIGPEGIYEVELRSGDGSKLASTDESGRFVVEGLPGGQMFQLVIRPEESLQRNGLPAVVVTPAVRL</sequence>
<dbReference type="OrthoDB" id="3689408at2"/>
<dbReference type="GO" id="GO:0004180">
    <property type="term" value="F:carboxypeptidase activity"/>
    <property type="evidence" value="ECO:0007669"/>
    <property type="project" value="UniProtKB-KW"/>
</dbReference>
<keyword evidence="1" id="KW-0121">Carboxypeptidase</keyword>
<protein>
    <submittedName>
        <fullName evidence="1">Carboxypeptidase regulatory-like domain-containing protein</fullName>
    </submittedName>
</protein>
<keyword evidence="1" id="KW-0378">Hydrolase</keyword>
<name>A0A4V4HQ12_9ACTN</name>
<dbReference type="AlphaFoldDB" id="A0A4V4HQ12"/>
<keyword evidence="1" id="KW-0645">Protease</keyword>
<reference evidence="1 2" key="1">
    <citation type="journal article" date="2018" name="Int. J. Syst. Evol. Microbiol.">
        <title>Glycomyces paridis sp. nov., isolated from the medicinal plant Paris polyphylla.</title>
        <authorList>
            <person name="Fang X.M."/>
            <person name="Bai J.L."/>
            <person name="Su J."/>
            <person name="Zhao L.L."/>
            <person name="Liu H.Y."/>
            <person name="Ma B.P."/>
            <person name="Zhang Y.Q."/>
            <person name="Yu L.Y."/>
        </authorList>
    </citation>
    <scope>NUCLEOTIDE SEQUENCE [LARGE SCALE GENOMIC DNA]</scope>
    <source>
        <strain evidence="1 2">CPCC 204357</strain>
    </source>
</reference>
<keyword evidence="2" id="KW-1185">Reference proteome</keyword>
<comment type="caution">
    <text evidence="1">The sequence shown here is derived from an EMBL/GenBank/DDBJ whole genome shotgun (WGS) entry which is preliminary data.</text>
</comment>
<accession>A0A4V4HQ12</accession>